<organism evidence="2 3">
    <name type="scientific">Portunus trituberculatus</name>
    <name type="common">Swimming crab</name>
    <name type="synonym">Neptunus trituberculatus</name>
    <dbReference type="NCBI Taxonomy" id="210409"/>
    <lineage>
        <taxon>Eukaryota</taxon>
        <taxon>Metazoa</taxon>
        <taxon>Ecdysozoa</taxon>
        <taxon>Arthropoda</taxon>
        <taxon>Crustacea</taxon>
        <taxon>Multicrustacea</taxon>
        <taxon>Malacostraca</taxon>
        <taxon>Eumalacostraca</taxon>
        <taxon>Eucarida</taxon>
        <taxon>Decapoda</taxon>
        <taxon>Pleocyemata</taxon>
        <taxon>Brachyura</taxon>
        <taxon>Eubrachyura</taxon>
        <taxon>Portunoidea</taxon>
        <taxon>Portunidae</taxon>
        <taxon>Portuninae</taxon>
        <taxon>Portunus</taxon>
    </lineage>
</organism>
<feature type="compositionally biased region" description="Basic and acidic residues" evidence="1">
    <location>
        <begin position="1"/>
        <end position="12"/>
    </location>
</feature>
<dbReference type="Proteomes" id="UP000324222">
    <property type="component" value="Unassembled WGS sequence"/>
</dbReference>
<feature type="compositionally biased region" description="Polar residues" evidence="1">
    <location>
        <begin position="13"/>
        <end position="22"/>
    </location>
</feature>
<evidence type="ECO:0000256" key="1">
    <source>
        <dbReference type="SAM" id="MobiDB-lite"/>
    </source>
</evidence>
<evidence type="ECO:0000313" key="2">
    <source>
        <dbReference type="EMBL" id="MPC17148.1"/>
    </source>
</evidence>
<sequence length="82" mass="9103">MIGTDGDRRVNRESVTGTQRPGNSEGRFWHALTYPPPPFTLPSPPSRPASGYWAALGLCSRWAKIFYFTESMTPYGLAVVAR</sequence>
<protein>
    <submittedName>
        <fullName evidence="2">Uncharacterized protein</fullName>
    </submittedName>
</protein>
<dbReference type="EMBL" id="VSRR010000563">
    <property type="protein sequence ID" value="MPC17148.1"/>
    <property type="molecule type" value="Genomic_DNA"/>
</dbReference>
<accession>A0A5B7D771</accession>
<proteinExistence type="predicted"/>
<evidence type="ECO:0000313" key="3">
    <source>
        <dbReference type="Proteomes" id="UP000324222"/>
    </source>
</evidence>
<gene>
    <name evidence="2" type="ORF">E2C01_009995</name>
</gene>
<reference evidence="2 3" key="1">
    <citation type="submission" date="2019-05" db="EMBL/GenBank/DDBJ databases">
        <title>Another draft genome of Portunus trituberculatus and its Hox gene families provides insights of decapod evolution.</title>
        <authorList>
            <person name="Jeong J.-H."/>
            <person name="Song I."/>
            <person name="Kim S."/>
            <person name="Choi T."/>
            <person name="Kim D."/>
            <person name="Ryu S."/>
            <person name="Kim W."/>
        </authorList>
    </citation>
    <scope>NUCLEOTIDE SEQUENCE [LARGE SCALE GENOMIC DNA]</scope>
    <source>
        <tissue evidence="2">Muscle</tissue>
    </source>
</reference>
<name>A0A5B7D771_PORTR</name>
<comment type="caution">
    <text evidence="2">The sequence shown here is derived from an EMBL/GenBank/DDBJ whole genome shotgun (WGS) entry which is preliminary data.</text>
</comment>
<keyword evidence="3" id="KW-1185">Reference proteome</keyword>
<feature type="region of interest" description="Disordered" evidence="1">
    <location>
        <begin position="1"/>
        <end position="29"/>
    </location>
</feature>
<dbReference type="AlphaFoldDB" id="A0A5B7D771"/>